<evidence type="ECO:0000313" key="2">
    <source>
        <dbReference type="EMBL" id="HIZ38084.1"/>
    </source>
</evidence>
<gene>
    <name evidence="2" type="ORF">H9815_20095</name>
</gene>
<proteinExistence type="predicted"/>
<feature type="chain" id="PRO_5038513645" description="Peptidase inhibitor family I36" evidence="1">
    <location>
        <begin position="30"/>
        <end position="125"/>
    </location>
</feature>
<organism evidence="2 3">
    <name type="scientific">Candidatus Ruania gallistercoris</name>
    <dbReference type="NCBI Taxonomy" id="2838746"/>
    <lineage>
        <taxon>Bacteria</taxon>
        <taxon>Bacillati</taxon>
        <taxon>Actinomycetota</taxon>
        <taxon>Actinomycetes</taxon>
        <taxon>Micrococcales</taxon>
        <taxon>Ruaniaceae</taxon>
        <taxon>Ruania</taxon>
    </lineage>
</organism>
<sequence>MRTHRLRRAVAGAGAAVALSATMASGAHASDSPSAEGSPHNGCPYGAVCIYTPAGNATGTPEHIYWSYGEHQLYNEFGRHFVSNNQSGGANVLSLGGGDYYFDLTAGTGTWINLTPIDSIYLYAD</sequence>
<evidence type="ECO:0000313" key="3">
    <source>
        <dbReference type="Proteomes" id="UP000824037"/>
    </source>
</evidence>
<reference evidence="2" key="1">
    <citation type="journal article" date="2021" name="PeerJ">
        <title>Extensive microbial diversity within the chicken gut microbiome revealed by metagenomics and culture.</title>
        <authorList>
            <person name="Gilroy R."/>
            <person name="Ravi A."/>
            <person name="Getino M."/>
            <person name="Pursley I."/>
            <person name="Horton D.L."/>
            <person name="Alikhan N.F."/>
            <person name="Baker D."/>
            <person name="Gharbi K."/>
            <person name="Hall N."/>
            <person name="Watson M."/>
            <person name="Adriaenssens E.M."/>
            <person name="Foster-Nyarko E."/>
            <person name="Jarju S."/>
            <person name="Secka A."/>
            <person name="Antonio M."/>
            <person name="Oren A."/>
            <person name="Chaudhuri R.R."/>
            <person name="La Ragione R."/>
            <person name="Hildebrand F."/>
            <person name="Pallen M.J."/>
        </authorList>
    </citation>
    <scope>NUCLEOTIDE SEQUENCE</scope>
    <source>
        <strain evidence="2">ChiGjej4B4-7305</strain>
    </source>
</reference>
<dbReference type="Proteomes" id="UP000824037">
    <property type="component" value="Unassembled WGS sequence"/>
</dbReference>
<reference evidence="2" key="2">
    <citation type="submission" date="2021-04" db="EMBL/GenBank/DDBJ databases">
        <authorList>
            <person name="Gilroy R."/>
        </authorList>
    </citation>
    <scope>NUCLEOTIDE SEQUENCE</scope>
    <source>
        <strain evidence="2">ChiGjej4B4-7305</strain>
    </source>
</reference>
<feature type="signal peptide" evidence="1">
    <location>
        <begin position="1"/>
        <end position="29"/>
    </location>
</feature>
<comment type="caution">
    <text evidence="2">The sequence shown here is derived from an EMBL/GenBank/DDBJ whole genome shotgun (WGS) entry which is preliminary data.</text>
</comment>
<accession>A0A9D2EI14</accession>
<name>A0A9D2EI14_9MICO</name>
<dbReference type="AlphaFoldDB" id="A0A9D2EI14"/>
<dbReference type="EMBL" id="DXBY01000340">
    <property type="protein sequence ID" value="HIZ38084.1"/>
    <property type="molecule type" value="Genomic_DNA"/>
</dbReference>
<evidence type="ECO:0000256" key="1">
    <source>
        <dbReference type="SAM" id="SignalP"/>
    </source>
</evidence>
<keyword evidence="1" id="KW-0732">Signal</keyword>
<protein>
    <recommendedName>
        <fullName evidence="4">Peptidase inhibitor family I36</fullName>
    </recommendedName>
</protein>
<evidence type="ECO:0008006" key="4">
    <source>
        <dbReference type="Google" id="ProtNLM"/>
    </source>
</evidence>